<evidence type="ECO:0000256" key="3">
    <source>
        <dbReference type="ARBA" id="ARBA00023015"/>
    </source>
</evidence>
<organism evidence="9 10">
    <name type="scientific">Cajanus cajan</name>
    <name type="common">Pigeon pea</name>
    <name type="synonym">Cajanus indicus</name>
    <dbReference type="NCBI Taxonomy" id="3821"/>
    <lineage>
        <taxon>Eukaryota</taxon>
        <taxon>Viridiplantae</taxon>
        <taxon>Streptophyta</taxon>
        <taxon>Embryophyta</taxon>
        <taxon>Tracheophyta</taxon>
        <taxon>Spermatophyta</taxon>
        <taxon>Magnoliopsida</taxon>
        <taxon>eudicotyledons</taxon>
        <taxon>Gunneridae</taxon>
        <taxon>Pentapetalae</taxon>
        <taxon>rosids</taxon>
        <taxon>fabids</taxon>
        <taxon>Fabales</taxon>
        <taxon>Fabaceae</taxon>
        <taxon>Papilionoideae</taxon>
        <taxon>50 kb inversion clade</taxon>
        <taxon>NPAAA clade</taxon>
        <taxon>indigoferoid/millettioid clade</taxon>
        <taxon>Phaseoleae</taxon>
        <taxon>Cajanus</taxon>
    </lineage>
</organism>
<keyword evidence="3" id="KW-0805">Transcription regulation</keyword>
<dbReference type="InterPro" id="IPR017930">
    <property type="entry name" value="Myb_dom"/>
</dbReference>
<dbReference type="GO" id="GO:0003677">
    <property type="term" value="F:DNA binding"/>
    <property type="evidence" value="ECO:0007669"/>
    <property type="project" value="UniProtKB-KW"/>
</dbReference>
<name>A0A151SVF0_CAJCA</name>
<evidence type="ECO:0000256" key="5">
    <source>
        <dbReference type="ARBA" id="ARBA00023163"/>
    </source>
</evidence>
<keyword evidence="5" id="KW-0804">Transcription</keyword>
<feature type="domain" description="Myb-like" evidence="7">
    <location>
        <begin position="62"/>
        <end position="112"/>
    </location>
</feature>
<dbReference type="Gramene" id="C.cajan_13758.t">
    <property type="protein sequence ID" value="C.cajan_13758.t"/>
    <property type="gene ID" value="C.cajan_13758"/>
</dbReference>
<dbReference type="PROSITE" id="PS50090">
    <property type="entry name" value="MYB_LIKE"/>
    <property type="match status" value="2"/>
</dbReference>
<feature type="domain" description="HTH myb-type" evidence="8">
    <location>
        <begin position="9"/>
        <end position="61"/>
    </location>
</feature>
<evidence type="ECO:0000256" key="2">
    <source>
        <dbReference type="ARBA" id="ARBA00022737"/>
    </source>
</evidence>
<sequence>MVKNTFSDKTGLRKGTWTPQEDEKLIAYVTRYGHWNWNLLPKFAGLERSGKSCRLRWLNYLKPDIKRGNYTKEEDETIIQLLQRLGNRWSTIAAQLPGRTDNEIKNYWHTNLKKRYQQSSNICSKIQVSESKDETPVVKPDQNNINNVQVPFQNFPPISRLTDSCMTSSSNEFSTTTQNFDFVDAYQDSMSENFWLETYVFDTSCDPCDIFVGEPHCFSPVHDVQLWCHDNEFCDIEQKVMNNVDDEETLYK</sequence>
<dbReference type="Proteomes" id="UP000075243">
    <property type="component" value="Chromosome 10"/>
</dbReference>
<keyword evidence="4" id="KW-0238">DNA-binding</keyword>
<evidence type="ECO:0000256" key="6">
    <source>
        <dbReference type="ARBA" id="ARBA00023242"/>
    </source>
</evidence>
<dbReference type="FunFam" id="1.10.10.60:FF:000001">
    <property type="entry name" value="MYB-related transcription factor"/>
    <property type="match status" value="1"/>
</dbReference>
<feature type="domain" description="Myb-like" evidence="7">
    <location>
        <begin position="9"/>
        <end position="61"/>
    </location>
</feature>
<protein>
    <submittedName>
        <fullName evidence="9">Myb-related protein Myb4</fullName>
    </submittedName>
</protein>
<feature type="domain" description="HTH myb-type" evidence="8">
    <location>
        <begin position="62"/>
        <end position="116"/>
    </location>
</feature>
<dbReference type="SUPFAM" id="SSF46689">
    <property type="entry name" value="Homeodomain-like"/>
    <property type="match status" value="1"/>
</dbReference>
<keyword evidence="6" id="KW-0539">Nucleus</keyword>
<comment type="subcellular location">
    <subcellularLocation>
        <location evidence="1">Nucleus</location>
    </subcellularLocation>
</comment>
<dbReference type="PANTHER" id="PTHR47997:SF28">
    <property type="entry name" value="TRANSCRIPTION FACTOR MYB15-LIKE"/>
    <property type="match status" value="1"/>
</dbReference>
<proteinExistence type="predicted"/>
<dbReference type="SMART" id="SM00717">
    <property type="entry name" value="SANT"/>
    <property type="match status" value="2"/>
</dbReference>
<dbReference type="STRING" id="3821.A0A151SVF0"/>
<dbReference type="OrthoDB" id="2143914at2759"/>
<dbReference type="PROSITE" id="PS51294">
    <property type="entry name" value="HTH_MYB"/>
    <property type="match status" value="2"/>
</dbReference>
<evidence type="ECO:0000256" key="1">
    <source>
        <dbReference type="ARBA" id="ARBA00004123"/>
    </source>
</evidence>
<dbReference type="GO" id="GO:0005634">
    <property type="term" value="C:nucleus"/>
    <property type="evidence" value="ECO:0007669"/>
    <property type="project" value="UniProtKB-SubCell"/>
</dbReference>
<evidence type="ECO:0000259" key="8">
    <source>
        <dbReference type="PROSITE" id="PS51294"/>
    </source>
</evidence>
<dbReference type="Pfam" id="PF00249">
    <property type="entry name" value="Myb_DNA-binding"/>
    <property type="match status" value="2"/>
</dbReference>
<evidence type="ECO:0000313" key="9">
    <source>
        <dbReference type="EMBL" id="KYP58759.1"/>
    </source>
</evidence>
<dbReference type="OMA" id="WNLLPKF"/>
<dbReference type="InterPro" id="IPR009057">
    <property type="entry name" value="Homeodomain-like_sf"/>
</dbReference>
<dbReference type="CDD" id="cd00167">
    <property type="entry name" value="SANT"/>
    <property type="match status" value="2"/>
</dbReference>
<evidence type="ECO:0000313" key="10">
    <source>
        <dbReference type="Proteomes" id="UP000075243"/>
    </source>
</evidence>
<keyword evidence="2" id="KW-0677">Repeat</keyword>
<evidence type="ECO:0000259" key="7">
    <source>
        <dbReference type="PROSITE" id="PS50090"/>
    </source>
</evidence>
<accession>A0A151SVF0</accession>
<evidence type="ECO:0000256" key="4">
    <source>
        <dbReference type="ARBA" id="ARBA00023125"/>
    </source>
</evidence>
<dbReference type="EMBL" id="CM003612">
    <property type="protein sequence ID" value="KYP58759.1"/>
    <property type="molecule type" value="Genomic_DNA"/>
</dbReference>
<gene>
    <name evidence="9" type="ORF">KK1_014180</name>
</gene>
<dbReference type="AlphaFoldDB" id="A0A151SVF0"/>
<dbReference type="InterPro" id="IPR051953">
    <property type="entry name" value="Plant_SW-associated_TFs"/>
</dbReference>
<reference evidence="9 10" key="1">
    <citation type="journal article" date="2012" name="Nat. Biotechnol.">
        <title>Draft genome sequence of pigeonpea (Cajanus cajan), an orphan legume crop of resource-poor farmers.</title>
        <authorList>
            <person name="Varshney R.K."/>
            <person name="Chen W."/>
            <person name="Li Y."/>
            <person name="Bharti A.K."/>
            <person name="Saxena R.K."/>
            <person name="Schlueter J.A."/>
            <person name="Donoghue M.T."/>
            <person name="Azam S."/>
            <person name="Fan G."/>
            <person name="Whaley A.M."/>
            <person name="Farmer A.D."/>
            <person name="Sheridan J."/>
            <person name="Iwata A."/>
            <person name="Tuteja R."/>
            <person name="Penmetsa R.V."/>
            <person name="Wu W."/>
            <person name="Upadhyaya H.D."/>
            <person name="Yang S.P."/>
            <person name="Shah T."/>
            <person name="Saxena K.B."/>
            <person name="Michael T."/>
            <person name="McCombie W.R."/>
            <person name="Yang B."/>
            <person name="Zhang G."/>
            <person name="Yang H."/>
            <person name="Wang J."/>
            <person name="Spillane C."/>
            <person name="Cook D.R."/>
            <person name="May G.D."/>
            <person name="Xu X."/>
            <person name="Jackson S.A."/>
        </authorList>
    </citation>
    <scope>NUCLEOTIDE SEQUENCE [LARGE SCALE GENOMIC DNA]</scope>
    <source>
        <strain evidence="10">cv. Asha</strain>
    </source>
</reference>
<dbReference type="InterPro" id="IPR001005">
    <property type="entry name" value="SANT/Myb"/>
</dbReference>
<dbReference type="Gene3D" id="1.10.10.60">
    <property type="entry name" value="Homeodomain-like"/>
    <property type="match status" value="2"/>
</dbReference>
<dbReference type="PANTHER" id="PTHR47997">
    <property type="entry name" value="MYB DOMAIN PROTEIN 55"/>
    <property type="match status" value="1"/>
</dbReference>
<keyword evidence="10" id="KW-1185">Reference proteome</keyword>